<organism evidence="2 3">
    <name type="scientific">Scytonema hofmannii PCC 7110</name>
    <dbReference type="NCBI Taxonomy" id="128403"/>
    <lineage>
        <taxon>Bacteria</taxon>
        <taxon>Bacillati</taxon>
        <taxon>Cyanobacteriota</taxon>
        <taxon>Cyanophyceae</taxon>
        <taxon>Nostocales</taxon>
        <taxon>Scytonemataceae</taxon>
        <taxon>Scytonema</taxon>
    </lineage>
</organism>
<proteinExistence type="predicted"/>
<dbReference type="Pfam" id="PF19493">
    <property type="entry name" value="Trypco1"/>
    <property type="match status" value="1"/>
</dbReference>
<dbReference type="EMBL" id="ANNX02000026">
    <property type="protein sequence ID" value="KYC40950.1"/>
    <property type="molecule type" value="Genomic_DNA"/>
</dbReference>
<dbReference type="NCBIfam" id="NF041216">
    <property type="entry name" value="CU044_2847_fam"/>
    <property type="match status" value="1"/>
</dbReference>
<feature type="domain" description="Trypsin-co-occurring" evidence="1">
    <location>
        <begin position="9"/>
        <end position="110"/>
    </location>
</feature>
<keyword evidence="3" id="KW-1185">Reference proteome</keyword>
<gene>
    <name evidence="2" type="ORF">WA1_25385</name>
</gene>
<evidence type="ECO:0000313" key="3">
    <source>
        <dbReference type="Proteomes" id="UP000076925"/>
    </source>
</evidence>
<evidence type="ECO:0000313" key="2">
    <source>
        <dbReference type="EMBL" id="KYC40950.1"/>
    </source>
</evidence>
<dbReference type="STRING" id="128403.WA1_25385"/>
<sequence length="121" mass="13161">MAITTIFAPNGSEIYIQYDVEESTQLQAVGAPDPIEDIAKRTERFKESLVTTVNGYSQILLDSVQQGMNGLTNPNKVTLEFGLQMGGEAGIPWVAKGTAQANVKVTIEWNLSNNKQNSNNS</sequence>
<protein>
    <recommendedName>
        <fullName evidence="1">Trypsin-co-occurring domain-containing protein</fullName>
    </recommendedName>
</protein>
<dbReference type="InterPro" id="IPR045794">
    <property type="entry name" value="Trypco1"/>
</dbReference>
<dbReference type="RefSeq" id="WP_017739723.1">
    <property type="nucleotide sequence ID" value="NZ_KQ976354.1"/>
</dbReference>
<accession>A0A139X8D7</accession>
<comment type="caution">
    <text evidence="2">The sequence shown here is derived from an EMBL/GenBank/DDBJ whole genome shotgun (WGS) entry which is preliminary data.</text>
</comment>
<dbReference type="Proteomes" id="UP000076925">
    <property type="component" value="Unassembled WGS sequence"/>
</dbReference>
<dbReference type="AlphaFoldDB" id="A0A139X8D7"/>
<evidence type="ECO:0000259" key="1">
    <source>
        <dbReference type="Pfam" id="PF19493"/>
    </source>
</evidence>
<reference evidence="2 3" key="1">
    <citation type="journal article" date="2013" name="Genome Biol. Evol.">
        <title>Genomes of Stigonematalean cyanobacteria (subsection V) and the evolution of oxygenic photosynthesis from prokaryotes to plastids.</title>
        <authorList>
            <person name="Dagan T."/>
            <person name="Roettger M."/>
            <person name="Stucken K."/>
            <person name="Landan G."/>
            <person name="Koch R."/>
            <person name="Major P."/>
            <person name="Gould S.B."/>
            <person name="Goremykin V.V."/>
            <person name="Rippka R."/>
            <person name="Tandeau de Marsac N."/>
            <person name="Gugger M."/>
            <person name="Lockhart P.J."/>
            <person name="Allen J.F."/>
            <person name="Brune I."/>
            <person name="Maus I."/>
            <person name="Puhler A."/>
            <person name="Martin W.F."/>
        </authorList>
    </citation>
    <scope>NUCLEOTIDE SEQUENCE [LARGE SCALE GENOMIC DNA]</scope>
    <source>
        <strain evidence="2 3">PCC 7110</strain>
    </source>
</reference>
<name>A0A139X8D7_9CYAN</name>
<dbReference type="OrthoDB" id="428612at2"/>